<feature type="compositionally biased region" description="Polar residues" evidence="3">
    <location>
        <begin position="143"/>
        <end position="162"/>
    </location>
</feature>
<sequence>MTSNISSQLHFRTLVGSNKYLIADFYANWCPPCKAIAPVYEQLSKANTVPGKLSFAKINVDEQPEVAAPYEIRSIPTFIVFKDGKPIETIQGANTPSLKKAIEKVNAEIKAANEKEAEAKTAKTAEEKKDEVVRDAAEKAEEQTVSGSYGMTGGNNWKMSLN</sequence>
<dbReference type="OrthoDB" id="19690at2759"/>
<dbReference type="Proteomes" id="UP000700596">
    <property type="component" value="Unassembled WGS sequence"/>
</dbReference>
<name>A0A9P9EK14_9PLEO</name>
<dbReference type="InterPro" id="IPR017937">
    <property type="entry name" value="Thioredoxin_CS"/>
</dbReference>
<dbReference type="PROSITE" id="PS51352">
    <property type="entry name" value="THIOREDOXIN_2"/>
    <property type="match status" value="1"/>
</dbReference>
<dbReference type="Pfam" id="PF00085">
    <property type="entry name" value="Thioredoxin"/>
    <property type="match status" value="1"/>
</dbReference>
<dbReference type="PRINTS" id="PR00421">
    <property type="entry name" value="THIOREDOXIN"/>
</dbReference>
<evidence type="ECO:0000256" key="2">
    <source>
        <dbReference type="ARBA" id="ARBA00023157"/>
    </source>
</evidence>
<evidence type="ECO:0000313" key="6">
    <source>
        <dbReference type="Proteomes" id="UP000700596"/>
    </source>
</evidence>
<organism evidence="5 6">
    <name type="scientific">Dendryphion nanum</name>
    <dbReference type="NCBI Taxonomy" id="256645"/>
    <lineage>
        <taxon>Eukaryota</taxon>
        <taxon>Fungi</taxon>
        <taxon>Dikarya</taxon>
        <taxon>Ascomycota</taxon>
        <taxon>Pezizomycotina</taxon>
        <taxon>Dothideomycetes</taxon>
        <taxon>Pleosporomycetidae</taxon>
        <taxon>Pleosporales</taxon>
        <taxon>Torulaceae</taxon>
        <taxon>Dendryphion</taxon>
    </lineage>
</organism>
<dbReference type="PANTHER" id="PTHR46115">
    <property type="entry name" value="THIOREDOXIN-LIKE PROTEIN 1"/>
    <property type="match status" value="1"/>
</dbReference>
<accession>A0A9P9EK14</accession>
<evidence type="ECO:0000256" key="1">
    <source>
        <dbReference type="ARBA" id="ARBA00008987"/>
    </source>
</evidence>
<evidence type="ECO:0000259" key="4">
    <source>
        <dbReference type="PROSITE" id="PS51352"/>
    </source>
</evidence>
<keyword evidence="6" id="KW-1185">Reference proteome</keyword>
<proteinExistence type="inferred from homology"/>
<feature type="compositionally biased region" description="Basic and acidic residues" evidence="3">
    <location>
        <begin position="114"/>
        <end position="142"/>
    </location>
</feature>
<gene>
    <name evidence="5" type="ORF">B0J11DRAFT_35072</name>
</gene>
<evidence type="ECO:0000256" key="3">
    <source>
        <dbReference type="SAM" id="MobiDB-lite"/>
    </source>
</evidence>
<keyword evidence="2" id="KW-1015">Disulfide bond</keyword>
<feature type="region of interest" description="Disordered" evidence="3">
    <location>
        <begin position="114"/>
        <end position="162"/>
    </location>
</feature>
<reference evidence="5" key="1">
    <citation type="journal article" date="2021" name="Nat. Commun.">
        <title>Genetic determinants of endophytism in the Arabidopsis root mycobiome.</title>
        <authorList>
            <person name="Mesny F."/>
            <person name="Miyauchi S."/>
            <person name="Thiergart T."/>
            <person name="Pickel B."/>
            <person name="Atanasova L."/>
            <person name="Karlsson M."/>
            <person name="Huettel B."/>
            <person name="Barry K.W."/>
            <person name="Haridas S."/>
            <person name="Chen C."/>
            <person name="Bauer D."/>
            <person name="Andreopoulos W."/>
            <person name="Pangilinan J."/>
            <person name="LaButti K."/>
            <person name="Riley R."/>
            <person name="Lipzen A."/>
            <person name="Clum A."/>
            <person name="Drula E."/>
            <person name="Henrissat B."/>
            <person name="Kohler A."/>
            <person name="Grigoriev I.V."/>
            <person name="Martin F.M."/>
            <person name="Hacquard S."/>
        </authorList>
    </citation>
    <scope>NUCLEOTIDE SEQUENCE</scope>
    <source>
        <strain evidence="5">MPI-CAGE-CH-0243</strain>
    </source>
</reference>
<dbReference type="SUPFAM" id="SSF52833">
    <property type="entry name" value="Thioredoxin-like"/>
    <property type="match status" value="1"/>
</dbReference>
<comment type="similarity">
    <text evidence="1">Belongs to the thioredoxin family.</text>
</comment>
<dbReference type="InterPro" id="IPR036249">
    <property type="entry name" value="Thioredoxin-like_sf"/>
</dbReference>
<dbReference type="CDD" id="cd02947">
    <property type="entry name" value="TRX_family"/>
    <property type="match status" value="1"/>
</dbReference>
<evidence type="ECO:0000313" key="5">
    <source>
        <dbReference type="EMBL" id="KAH7139093.1"/>
    </source>
</evidence>
<protein>
    <submittedName>
        <fullName evidence="5">Thioredoxin</fullName>
    </submittedName>
</protein>
<dbReference type="PROSITE" id="PS00194">
    <property type="entry name" value="THIOREDOXIN_1"/>
    <property type="match status" value="1"/>
</dbReference>
<feature type="domain" description="Thioredoxin" evidence="4">
    <location>
        <begin position="1"/>
        <end position="107"/>
    </location>
</feature>
<dbReference type="AlphaFoldDB" id="A0A9P9EK14"/>
<comment type="caution">
    <text evidence="5">The sequence shown here is derived from an EMBL/GenBank/DDBJ whole genome shotgun (WGS) entry which is preliminary data.</text>
</comment>
<dbReference type="InterPro" id="IPR013766">
    <property type="entry name" value="Thioredoxin_domain"/>
</dbReference>
<dbReference type="EMBL" id="JAGMWT010000001">
    <property type="protein sequence ID" value="KAH7139093.1"/>
    <property type="molecule type" value="Genomic_DNA"/>
</dbReference>
<dbReference type="Gene3D" id="3.40.30.10">
    <property type="entry name" value="Glutaredoxin"/>
    <property type="match status" value="1"/>
</dbReference>